<evidence type="ECO:0000313" key="3">
    <source>
        <dbReference type="Proteomes" id="UP000054359"/>
    </source>
</evidence>
<organism evidence="2 3">
    <name type="scientific">Stegodyphus mimosarum</name>
    <name type="common">African social velvet spider</name>
    <dbReference type="NCBI Taxonomy" id="407821"/>
    <lineage>
        <taxon>Eukaryota</taxon>
        <taxon>Metazoa</taxon>
        <taxon>Ecdysozoa</taxon>
        <taxon>Arthropoda</taxon>
        <taxon>Chelicerata</taxon>
        <taxon>Arachnida</taxon>
        <taxon>Araneae</taxon>
        <taxon>Araneomorphae</taxon>
        <taxon>Entelegynae</taxon>
        <taxon>Eresoidea</taxon>
        <taxon>Eresidae</taxon>
        <taxon>Stegodyphus</taxon>
    </lineage>
</organism>
<keyword evidence="1" id="KW-0812">Transmembrane</keyword>
<name>A0A087UYR3_STEMI</name>
<evidence type="ECO:0000313" key="2">
    <source>
        <dbReference type="EMBL" id="KFM82502.1"/>
    </source>
</evidence>
<reference evidence="2 3" key="1">
    <citation type="submission" date="2013-11" db="EMBL/GenBank/DDBJ databases">
        <title>Genome sequencing of Stegodyphus mimosarum.</title>
        <authorList>
            <person name="Bechsgaard J."/>
        </authorList>
    </citation>
    <scope>NUCLEOTIDE SEQUENCE [LARGE SCALE GENOMIC DNA]</scope>
</reference>
<keyword evidence="1" id="KW-1133">Transmembrane helix</keyword>
<feature type="transmembrane region" description="Helical" evidence="1">
    <location>
        <begin position="20"/>
        <end position="45"/>
    </location>
</feature>
<keyword evidence="1" id="KW-0472">Membrane</keyword>
<proteinExistence type="predicted"/>
<dbReference type="Proteomes" id="UP000054359">
    <property type="component" value="Unassembled WGS sequence"/>
</dbReference>
<evidence type="ECO:0000256" key="1">
    <source>
        <dbReference type="SAM" id="Phobius"/>
    </source>
</evidence>
<protein>
    <submittedName>
        <fullName evidence="2">Uncharacterized protein</fullName>
    </submittedName>
</protein>
<sequence>MLKTHQSLIKFHAVPACESISFSTSSICTGFGLGVHFNFLFYNVMNEFFIDRSMKTSLICRPKNSVRSFCFHIH</sequence>
<accession>A0A087UYR3</accession>
<dbReference type="EMBL" id="KK122324">
    <property type="protein sequence ID" value="KFM82502.1"/>
    <property type="molecule type" value="Genomic_DNA"/>
</dbReference>
<gene>
    <name evidence="2" type="ORF">X975_26564</name>
</gene>
<dbReference type="AlphaFoldDB" id="A0A087UYR3"/>
<keyword evidence="3" id="KW-1185">Reference proteome</keyword>
<feature type="non-terminal residue" evidence="2">
    <location>
        <position position="74"/>
    </location>
</feature>